<reference evidence="3 4" key="1">
    <citation type="submission" date="2017-07" db="EMBL/GenBank/DDBJ databases">
        <title>Draft whole genome sequences of clinical Proprionibacteriaceae strains.</title>
        <authorList>
            <person name="Bernier A.-M."/>
            <person name="Bernard K."/>
            <person name="Domingo M.-C."/>
        </authorList>
    </citation>
    <scope>NUCLEOTIDE SEQUENCE [LARGE SCALE GENOMIC DNA]</scope>
    <source>
        <strain evidence="3 4">NML 030167</strain>
    </source>
</reference>
<dbReference type="OrthoDB" id="4412373at2"/>
<accession>A0A255GQG0</accession>
<dbReference type="Pfam" id="PF03780">
    <property type="entry name" value="Asp23"/>
    <property type="match status" value="1"/>
</dbReference>
<gene>
    <name evidence="3" type="ORF">CGZ94_01780</name>
</gene>
<evidence type="ECO:0000313" key="4">
    <source>
        <dbReference type="Proteomes" id="UP000215896"/>
    </source>
</evidence>
<protein>
    <recommendedName>
        <fullName evidence="5">Asp23/Gls24 family envelope stress response protein</fullName>
    </recommendedName>
</protein>
<evidence type="ECO:0008006" key="5">
    <source>
        <dbReference type="Google" id="ProtNLM"/>
    </source>
</evidence>
<feature type="compositionally biased region" description="Low complexity" evidence="2">
    <location>
        <begin position="1"/>
        <end position="14"/>
    </location>
</feature>
<dbReference type="Proteomes" id="UP000215896">
    <property type="component" value="Unassembled WGS sequence"/>
</dbReference>
<evidence type="ECO:0000256" key="1">
    <source>
        <dbReference type="ARBA" id="ARBA00005721"/>
    </source>
</evidence>
<sequence length="134" mass="14565">MDTRTEATTPTPRRAAPEEQRGSTNIPAKVVAKIAEQVAAEVSNVGAAAGGVLGVGARRDFDARPTVECELYGHVAVLRMDVGMAFPTNLVAAARSLREHVRDRVEYLTGLEVGRLDIQISWLNPESRVRSELR</sequence>
<dbReference type="AlphaFoldDB" id="A0A255GQG0"/>
<dbReference type="EMBL" id="NMVO01000001">
    <property type="protein sequence ID" value="OYO17642.1"/>
    <property type="molecule type" value="Genomic_DNA"/>
</dbReference>
<comment type="caution">
    <text evidence="3">The sequence shown here is derived from an EMBL/GenBank/DDBJ whole genome shotgun (WGS) entry which is preliminary data.</text>
</comment>
<name>A0A255GQG0_9ACTN</name>
<keyword evidence="4" id="KW-1185">Reference proteome</keyword>
<comment type="similarity">
    <text evidence="1">Belongs to the asp23 family.</text>
</comment>
<evidence type="ECO:0000313" key="3">
    <source>
        <dbReference type="EMBL" id="OYO17642.1"/>
    </source>
</evidence>
<evidence type="ECO:0000256" key="2">
    <source>
        <dbReference type="SAM" id="MobiDB-lite"/>
    </source>
</evidence>
<organism evidence="3 4">
    <name type="scientific">Enemella evansiae</name>
    <dbReference type="NCBI Taxonomy" id="2016499"/>
    <lineage>
        <taxon>Bacteria</taxon>
        <taxon>Bacillati</taxon>
        <taxon>Actinomycetota</taxon>
        <taxon>Actinomycetes</taxon>
        <taxon>Propionibacteriales</taxon>
        <taxon>Propionibacteriaceae</taxon>
        <taxon>Enemella</taxon>
    </lineage>
</organism>
<feature type="region of interest" description="Disordered" evidence="2">
    <location>
        <begin position="1"/>
        <end position="25"/>
    </location>
</feature>
<proteinExistence type="inferred from homology"/>
<dbReference type="InterPro" id="IPR005531">
    <property type="entry name" value="Asp23"/>
</dbReference>